<dbReference type="AlphaFoldDB" id="E6U504"/>
<dbReference type="KEGG" id="eha:Ethha_1159"/>
<organism evidence="2 3">
    <name type="scientific">Ethanoligenens harbinense (strain DSM 18485 / JCM 12961 / CGMCC 1.5033 / YUAN-3)</name>
    <dbReference type="NCBI Taxonomy" id="663278"/>
    <lineage>
        <taxon>Bacteria</taxon>
        <taxon>Bacillati</taxon>
        <taxon>Bacillota</taxon>
        <taxon>Clostridia</taxon>
        <taxon>Eubacteriales</taxon>
        <taxon>Oscillospiraceae</taxon>
        <taxon>Ethanoligenens</taxon>
    </lineage>
</organism>
<evidence type="ECO:0000313" key="3">
    <source>
        <dbReference type="Proteomes" id="UP000001551"/>
    </source>
</evidence>
<keyword evidence="3" id="KW-1185">Reference proteome</keyword>
<reference evidence="2 3" key="1">
    <citation type="submission" date="2010-12" db="EMBL/GenBank/DDBJ databases">
        <title>Complete sequence of Ethanoligenens harbinense YUAN-3.</title>
        <authorList>
            <person name="Lucas S."/>
            <person name="Copeland A."/>
            <person name="Lapidus A."/>
            <person name="Cheng J.-F."/>
            <person name="Bruce D."/>
            <person name="Goodwin L."/>
            <person name="Pitluck S."/>
            <person name="Chertkov O."/>
            <person name="Misra M."/>
            <person name="Detter J.C."/>
            <person name="Han C."/>
            <person name="Tapia R."/>
            <person name="Land M."/>
            <person name="Hauser L."/>
            <person name="Jeffries C."/>
            <person name="Kyrpides N."/>
            <person name="Ivanova N."/>
            <person name="Mikhailova N."/>
            <person name="Wang A."/>
            <person name="Mouttaki H."/>
            <person name="He Z."/>
            <person name="Zhou J."/>
            <person name="Hemme C.L."/>
            <person name="Woyke T."/>
        </authorList>
    </citation>
    <scope>NUCLEOTIDE SEQUENCE [LARGE SCALE GENOMIC DNA]</scope>
    <source>
        <strain evidence="3">DSM 18485 / JCM 12961 / CGMCC 1.5033 / YUAN-3</strain>
    </source>
</reference>
<feature type="region of interest" description="Disordered" evidence="1">
    <location>
        <begin position="1"/>
        <end position="23"/>
    </location>
</feature>
<proteinExistence type="predicted"/>
<evidence type="ECO:0000256" key="1">
    <source>
        <dbReference type="SAM" id="MobiDB-lite"/>
    </source>
</evidence>
<dbReference type="HOGENOM" id="CLU_2787628_0_0_9"/>
<accession>E6U504</accession>
<name>E6U504_ETHHY</name>
<dbReference type="EMBL" id="CP002400">
    <property type="protein sequence ID" value="ADU26710.1"/>
    <property type="molecule type" value="Genomic_DNA"/>
</dbReference>
<gene>
    <name evidence="2" type="ordered locus">Ethha_1159</name>
</gene>
<dbReference type="Proteomes" id="UP000001551">
    <property type="component" value="Chromosome"/>
</dbReference>
<protein>
    <submittedName>
        <fullName evidence="2">Uncharacterized protein</fullName>
    </submittedName>
</protein>
<sequence length="68" mass="7423">MKPYGQMRSHGGENAKNAATAGTFELKKVSIKQGSADITMNRHRSSGTQQAVTWTALFGEKYKNHGPD</sequence>
<evidence type="ECO:0000313" key="2">
    <source>
        <dbReference type="EMBL" id="ADU26710.1"/>
    </source>
</evidence>